<keyword evidence="1" id="KW-1185">Reference proteome</keyword>
<dbReference type="WBParaSite" id="Hba_12674">
    <property type="protein sequence ID" value="Hba_12674"/>
    <property type="gene ID" value="Hba_12674"/>
</dbReference>
<accession>A0A1I7X543</accession>
<protein>
    <submittedName>
        <fullName evidence="2">7TM_GPCR_Srx domain-containing protein</fullName>
    </submittedName>
</protein>
<dbReference type="AlphaFoldDB" id="A0A1I7X543"/>
<name>A0A1I7X543_HETBA</name>
<dbReference type="Proteomes" id="UP000095283">
    <property type="component" value="Unplaced"/>
</dbReference>
<sequence length="33" mass="3668">MLLLIFLFAACNWQLMTYFVVDVLGSSSTLALS</sequence>
<evidence type="ECO:0000313" key="2">
    <source>
        <dbReference type="WBParaSite" id="Hba_12674"/>
    </source>
</evidence>
<organism evidence="1 2">
    <name type="scientific">Heterorhabditis bacteriophora</name>
    <name type="common">Entomopathogenic nematode worm</name>
    <dbReference type="NCBI Taxonomy" id="37862"/>
    <lineage>
        <taxon>Eukaryota</taxon>
        <taxon>Metazoa</taxon>
        <taxon>Ecdysozoa</taxon>
        <taxon>Nematoda</taxon>
        <taxon>Chromadorea</taxon>
        <taxon>Rhabditida</taxon>
        <taxon>Rhabditina</taxon>
        <taxon>Rhabditomorpha</taxon>
        <taxon>Strongyloidea</taxon>
        <taxon>Heterorhabditidae</taxon>
        <taxon>Heterorhabditis</taxon>
    </lineage>
</organism>
<proteinExistence type="predicted"/>
<reference evidence="2" key="1">
    <citation type="submission" date="2016-11" db="UniProtKB">
        <authorList>
            <consortium name="WormBaseParasite"/>
        </authorList>
    </citation>
    <scope>IDENTIFICATION</scope>
</reference>
<evidence type="ECO:0000313" key="1">
    <source>
        <dbReference type="Proteomes" id="UP000095283"/>
    </source>
</evidence>